<gene>
    <name evidence="2" type="ORF">V6N12_039127</name>
</gene>
<evidence type="ECO:0000313" key="2">
    <source>
        <dbReference type="EMBL" id="KAK8550416.1"/>
    </source>
</evidence>
<evidence type="ECO:0000256" key="1">
    <source>
        <dbReference type="SAM" id="MobiDB-lite"/>
    </source>
</evidence>
<feature type="compositionally biased region" description="Low complexity" evidence="1">
    <location>
        <begin position="58"/>
        <end position="76"/>
    </location>
</feature>
<protein>
    <submittedName>
        <fullName evidence="2">Uncharacterized protein</fullName>
    </submittedName>
</protein>
<keyword evidence="3" id="KW-1185">Reference proteome</keyword>
<dbReference type="PANTHER" id="PTHR37265">
    <property type="entry name" value="OS01G0195300 PROTEIN"/>
    <property type="match status" value="1"/>
</dbReference>
<comment type="caution">
    <text evidence="2">The sequence shown here is derived from an EMBL/GenBank/DDBJ whole genome shotgun (WGS) entry which is preliminary data.</text>
</comment>
<accession>A0ABR2DZS2</accession>
<dbReference type="PANTHER" id="PTHR37265:SF8">
    <property type="match status" value="1"/>
</dbReference>
<name>A0ABR2DZS2_9ROSI</name>
<reference evidence="2 3" key="1">
    <citation type="journal article" date="2024" name="G3 (Bethesda)">
        <title>Genome assembly of Hibiscus sabdariffa L. provides insights into metabolisms of medicinal natural products.</title>
        <authorList>
            <person name="Kim T."/>
        </authorList>
    </citation>
    <scope>NUCLEOTIDE SEQUENCE [LARGE SCALE GENOMIC DNA]</scope>
    <source>
        <strain evidence="2">TK-2024</strain>
        <tissue evidence="2">Old leaves</tissue>
    </source>
</reference>
<dbReference type="EMBL" id="JBBPBM010000020">
    <property type="protein sequence ID" value="KAK8550416.1"/>
    <property type="molecule type" value="Genomic_DNA"/>
</dbReference>
<proteinExistence type="predicted"/>
<organism evidence="2 3">
    <name type="scientific">Hibiscus sabdariffa</name>
    <name type="common">roselle</name>
    <dbReference type="NCBI Taxonomy" id="183260"/>
    <lineage>
        <taxon>Eukaryota</taxon>
        <taxon>Viridiplantae</taxon>
        <taxon>Streptophyta</taxon>
        <taxon>Embryophyta</taxon>
        <taxon>Tracheophyta</taxon>
        <taxon>Spermatophyta</taxon>
        <taxon>Magnoliopsida</taxon>
        <taxon>eudicotyledons</taxon>
        <taxon>Gunneridae</taxon>
        <taxon>Pentapetalae</taxon>
        <taxon>rosids</taxon>
        <taxon>malvids</taxon>
        <taxon>Malvales</taxon>
        <taxon>Malvaceae</taxon>
        <taxon>Malvoideae</taxon>
        <taxon>Hibiscus</taxon>
    </lineage>
</organism>
<sequence>MMMLGRGKEDLKSPETELSGDVLGKLNVFMTDSYEGLVPEEKVEEIMQELYKEITLATSSSNTSPPTTISESCGASMSESSSTVMAGIEFVGPTKKMHMPGLKGGSPEKELWIMDTGFEFDGKYDIINNNVVIRSKDLMKALIASSIFTLENMHMPAVAAATELMSSNFAYLHMEESFW</sequence>
<dbReference type="Proteomes" id="UP001472677">
    <property type="component" value="Unassembled WGS sequence"/>
</dbReference>
<evidence type="ECO:0000313" key="3">
    <source>
        <dbReference type="Proteomes" id="UP001472677"/>
    </source>
</evidence>
<feature type="region of interest" description="Disordered" evidence="1">
    <location>
        <begin position="57"/>
        <end position="76"/>
    </location>
</feature>